<dbReference type="InterPro" id="IPR018871">
    <property type="entry name" value="GLEYA_adhesin_domain"/>
</dbReference>
<dbReference type="OrthoDB" id="4388755at2759"/>
<proteinExistence type="predicted"/>
<dbReference type="STRING" id="113226.A0A139IV98"/>
<evidence type="ECO:0000313" key="3">
    <source>
        <dbReference type="Proteomes" id="UP000073492"/>
    </source>
</evidence>
<dbReference type="AlphaFoldDB" id="A0A139IV98"/>
<gene>
    <name evidence="2" type="ORF">AC579_2686</name>
</gene>
<reference evidence="2 3" key="1">
    <citation type="submission" date="2015-07" db="EMBL/GenBank/DDBJ databases">
        <title>Comparative genomics of the Sigatoka disease complex on banana suggests a link between parallel evolutionary changes in Pseudocercospora fijiensis and Pseudocercospora eumusae and increased virulence on the banana host.</title>
        <authorList>
            <person name="Chang T.-C."/>
            <person name="Salvucci A."/>
            <person name="Crous P.W."/>
            <person name="Stergiopoulos I."/>
        </authorList>
    </citation>
    <scope>NUCLEOTIDE SEQUENCE [LARGE SCALE GENOMIC DNA]</scope>
    <source>
        <strain evidence="2 3">CBS 116634</strain>
    </source>
</reference>
<dbReference type="Pfam" id="PF10528">
    <property type="entry name" value="GLEYA"/>
    <property type="match status" value="1"/>
</dbReference>
<evidence type="ECO:0000259" key="1">
    <source>
        <dbReference type="Pfam" id="PF10528"/>
    </source>
</evidence>
<protein>
    <recommendedName>
        <fullName evidence="1">GLEYA adhesin domain-containing protein</fullName>
    </recommendedName>
</protein>
<comment type="caution">
    <text evidence="2">The sequence shown here is derived from an EMBL/GenBank/DDBJ whole genome shotgun (WGS) entry which is preliminary data.</text>
</comment>
<dbReference type="Proteomes" id="UP000073492">
    <property type="component" value="Unassembled WGS sequence"/>
</dbReference>
<sequence>MKRGGTYPVLFTGVTSSAGGFSCSQGQTTTLYGRGIEFSCEQYSIMHRAYLVAPYGGQYVFYASNVDDDFAFWYREEAYTGFDDSNTMFRAPYQDSSGPGQGLTTWYLQPGDYMPMRIAFGNAYGGSSFNFTIELGNGTGLVQSLFASQYVVQYACNSAEGAPFPYDFGDEV</sequence>
<evidence type="ECO:0000313" key="2">
    <source>
        <dbReference type="EMBL" id="KXT18655.1"/>
    </source>
</evidence>
<name>A0A139IV98_9PEZI</name>
<dbReference type="PROSITE" id="PS51257">
    <property type="entry name" value="PROKAR_LIPOPROTEIN"/>
    <property type="match status" value="1"/>
</dbReference>
<accession>A0A139IV98</accession>
<dbReference type="Gene3D" id="2.60.120.1560">
    <property type="match status" value="1"/>
</dbReference>
<keyword evidence="3" id="KW-1185">Reference proteome</keyword>
<organism evidence="2 3">
    <name type="scientific">Pseudocercospora musae</name>
    <dbReference type="NCBI Taxonomy" id="113226"/>
    <lineage>
        <taxon>Eukaryota</taxon>
        <taxon>Fungi</taxon>
        <taxon>Dikarya</taxon>
        <taxon>Ascomycota</taxon>
        <taxon>Pezizomycotina</taxon>
        <taxon>Dothideomycetes</taxon>
        <taxon>Dothideomycetidae</taxon>
        <taxon>Mycosphaerellales</taxon>
        <taxon>Mycosphaerellaceae</taxon>
        <taxon>Pseudocercospora</taxon>
    </lineage>
</organism>
<feature type="domain" description="GLEYA adhesin" evidence="1">
    <location>
        <begin position="43"/>
        <end position="133"/>
    </location>
</feature>
<dbReference type="EMBL" id="LFZO01000004">
    <property type="protein sequence ID" value="KXT18655.1"/>
    <property type="molecule type" value="Genomic_DNA"/>
</dbReference>